<sequence>MLVNQDIEQLNEYLYCIKECDSVNRYVVVGSDQAMLIDTGYGFVDFRQLIKKITDKPLITVLTHGHPDHGLGAYLFDEVWVHEKDYLRLLKDDNQETKALAVNHRLKKMPELINQMNPEVYNQKLIKQTTFRYFKEGDSFDLGGIVLKIIEIPGHSYGSVALYEETKGWLFTGDTLAHYNIWNQMDFVDSPRLSVLMATYKKLAQMQKIEEIYPAHGEKPIDRGIIDESIAGLKDLLTHYDEDEKIDTFMGTAYRHVYKHFILLYSKAHLEDALENGLE</sequence>
<evidence type="ECO:0000313" key="3">
    <source>
        <dbReference type="Proteomes" id="UP001276902"/>
    </source>
</evidence>
<dbReference type="EMBL" id="JALDAW010000013">
    <property type="protein sequence ID" value="MDY5168286.1"/>
    <property type="molecule type" value="Genomic_DNA"/>
</dbReference>
<dbReference type="Pfam" id="PF00753">
    <property type="entry name" value="Lactamase_B"/>
    <property type="match status" value="1"/>
</dbReference>
<accession>A0AB35UMU6</accession>
<organism evidence="2 3">
    <name type="scientific">Dielma fastidiosa</name>
    <dbReference type="NCBI Taxonomy" id="1034346"/>
    <lineage>
        <taxon>Bacteria</taxon>
        <taxon>Bacillati</taxon>
        <taxon>Bacillota</taxon>
        <taxon>Erysipelotrichia</taxon>
        <taxon>Erysipelotrichales</taxon>
        <taxon>Erysipelotrichaceae</taxon>
        <taxon>Dielma</taxon>
    </lineage>
</organism>
<dbReference type="Proteomes" id="UP001276902">
    <property type="component" value="Unassembled WGS sequence"/>
</dbReference>
<dbReference type="SUPFAM" id="SSF56281">
    <property type="entry name" value="Metallo-hydrolase/oxidoreductase"/>
    <property type="match status" value="1"/>
</dbReference>
<dbReference type="InterPro" id="IPR050855">
    <property type="entry name" value="NDM-1-like"/>
</dbReference>
<dbReference type="SMART" id="SM00849">
    <property type="entry name" value="Lactamase_B"/>
    <property type="match status" value="1"/>
</dbReference>
<evidence type="ECO:0000259" key="1">
    <source>
        <dbReference type="SMART" id="SM00849"/>
    </source>
</evidence>
<dbReference type="PANTHER" id="PTHR42951">
    <property type="entry name" value="METALLO-BETA-LACTAMASE DOMAIN-CONTAINING"/>
    <property type="match status" value="1"/>
</dbReference>
<evidence type="ECO:0000313" key="2">
    <source>
        <dbReference type="EMBL" id="MDY5168286.1"/>
    </source>
</evidence>
<dbReference type="PANTHER" id="PTHR42951:SF22">
    <property type="entry name" value="METALLO BETA-LACTAMASE SUPERFAMILY LIPOPROTEIN"/>
    <property type="match status" value="1"/>
</dbReference>
<dbReference type="Gene3D" id="3.60.15.10">
    <property type="entry name" value="Ribonuclease Z/Hydroxyacylglutathione hydrolase-like"/>
    <property type="match status" value="1"/>
</dbReference>
<gene>
    <name evidence="2" type="ORF">MQE39_09175</name>
</gene>
<feature type="domain" description="Metallo-beta-lactamase" evidence="1">
    <location>
        <begin position="22"/>
        <end position="216"/>
    </location>
</feature>
<dbReference type="RefSeq" id="WP_320883621.1">
    <property type="nucleotide sequence ID" value="NZ_BAABZA010000006.1"/>
</dbReference>
<proteinExistence type="predicted"/>
<dbReference type="InterPro" id="IPR001279">
    <property type="entry name" value="Metallo-B-lactamas"/>
</dbReference>
<dbReference type="InterPro" id="IPR036866">
    <property type="entry name" value="RibonucZ/Hydroxyglut_hydro"/>
</dbReference>
<dbReference type="AlphaFoldDB" id="A0AB35UMU6"/>
<reference evidence="2" key="1">
    <citation type="submission" date="2022-03" db="EMBL/GenBank/DDBJ databases">
        <title>First case of bacteraemia caused by Dielma fastidiosa in a patient hospitalised with diverticulitis.</title>
        <authorList>
            <person name="Forman-Ankjaer B."/>
            <person name="Hvid-Jensen F."/>
            <person name="Kobel C.M."/>
            <person name="Greve T."/>
        </authorList>
    </citation>
    <scope>NUCLEOTIDE SEQUENCE</scope>
    <source>
        <strain evidence="2">AUH_DF_2021</strain>
    </source>
</reference>
<protein>
    <submittedName>
        <fullName evidence="2">MBL fold metallo-hydrolase</fullName>
    </submittedName>
</protein>
<comment type="caution">
    <text evidence="2">The sequence shown here is derived from an EMBL/GenBank/DDBJ whole genome shotgun (WGS) entry which is preliminary data.</text>
</comment>
<name>A0AB35UMU6_9FIRM</name>